<evidence type="ECO:0000256" key="1">
    <source>
        <dbReference type="SAM" id="MobiDB-lite"/>
    </source>
</evidence>
<protein>
    <submittedName>
        <fullName evidence="2">Cytochrome P450</fullName>
    </submittedName>
</protein>
<gene>
    <name evidence="2" type="ORF">JOF35_003575</name>
</gene>
<evidence type="ECO:0000313" key="3">
    <source>
        <dbReference type="Proteomes" id="UP001234880"/>
    </source>
</evidence>
<dbReference type="EMBL" id="JAURUE010000001">
    <property type="protein sequence ID" value="MDP9611298.1"/>
    <property type="molecule type" value="Genomic_DNA"/>
</dbReference>
<dbReference type="RefSeq" id="WP_159066230.1">
    <property type="nucleotide sequence ID" value="NZ_JAURUE010000001.1"/>
</dbReference>
<sequence length="133" mass="14024">MKIDTRDPHAGNSGLIALIGYRLPLRSPEEEKRHAHAGRIAGPRRPAPHAVPRSLGPAVPLEEPGIRAVPGHAAAQGTLKDLGTFSSIGGIALTQLANAEILFGTVLATYGEQHSRLRRVLSRQPASGPASPR</sequence>
<evidence type="ECO:0000313" key="2">
    <source>
        <dbReference type="EMBL" id="MDP9611298.1"/>
    </source>
</evidence>
<proteinExistence type="predicted"/>
<accession>A0ABT9KS78</accession>
<keyword evidence="3" id="KW-1185">Reference proteome</keyword>
<reference evidence="2 3" key="1">
    <citation type="submission" date="2023-07" db="EMBL/GenBank/DDBJ databases">
        <title>Sequencing the genomes of 1000 actinobacteria strains.</title>
        <authorList>
            <person name="Klenk H.-P."/>
        </authorList>
    </citation>
    <scope>NUCLEOTIDE SEQUENCE [LARGE SCALE GENOMIC DNA]</scope>
    <source>
        <strain evidence="2 3">DSM 41600</strain>
    </source>
</reference>
<feature type="region of interest" description="Disordered" evidence="1">
    <location>
        <begin position="29"/>
        <end position="59"/>
    </location>
</feature>
<organism evidence="2 3">
    <name type="scientific">Streptomyces demainii</name>
    <dbReference type="NCBI Taxonomy" id="588122"/>
    <lineage>
        <taxon>Bacteria</taxon>
        <taxon>Bacillati</taxon>
        <taxon>Actinomycetota</taxon>
        <taxon>Actinomycetes</taxon>
        <taxon>Kitasatosporales</taxon>
        <taxon>Streptomycetaceae</taxon>
        <taxon>Streptomyces</taxon>
    </lineage>
</organism>
<dbReference type="Proteomes" id="UP001234880">
    <property type="component" value="Unassembled WGS sequence"/>
</dbReference>
<comment type="caution">
    <text evidence="2">The sequence shown here is derived from an EMBL/GenBank/DDBJ whole genome shotgun (WGS) entry which is preliminary data.</text>
</comment>
<name>A0ABT9KS78_9ACTN</name>